<dbReference type="Proteomes" id="UP001589844">
    <property type="component" value="Unassembled WGS sequence"/>
</dbReference>
<reference evidence="1 2" key="1">
    <citation type="submission" date="2024-09" db="EMBL/GenBank/DDBJ databases">
        <authorList>
            <person name="Sun Q."/>
            <person name="Mori K."/>
        </authorList>
    </citation>
    <scope>NUCLEOTIDE SEQUENCE [LARGE SCALE GENOMIC DNA]</scope>
    <source>
        <strain evidence="1 2">CCM 8677</strain>
    </source>
</reference>
<dbReference type="RefSeq" id="WP_390211011.1">
    <property type="nucleotide sequence ID" value="NZ_JBHLXJ010000007.1"/>
</dbReference>
<evidence type="ECO:0000313" key="2">
    <source>
        <dbReference type="Proteomes" id="UP001589844"/>
    </source>
</evidence>
<organism evidence="1 2">
    <name type="scientific">Undibacterium danionis</name>
    <dbReference type="NCBI Taxonomy" id="1812100"/>
    <lineage>
        <taxon>Bacteria</taxon>
        <taxon>Pseudomonadati</taxon>
        <taxon>Pseudomonadota</taxon>
        <taxon>Betaproteobacteria</taxon>
        <taxon>Burkholderiales</taxon>
        <taxon>Oxalobacteraceae</taxon>
        <taxon>Undibacterium</taxon>
    </lineage>
</organism>
<dbReference type="EMBL" id="JBHLXJ010000007">
    <property type="protein sequence ID" value="MFC0349411.1"/>
    <property type="molecule type" value="Genomic_DNA"/>
</dbReference>
<accession>A0ABV6IC79</accession>
<dbReference type="Gene3D" id="3.40.190.10">
    <property type="entry name" value="Periplasmic binding protein-like II"/>
    <property type="match status" value="1"/>
</dbReference>
<evidence type="ECO:0000313" key="1">
    <source>
        <dbReference type="EMBL" id="MFC0349411.1"/>
    </source>
</evidence>
<name>A0ABV6IC79_9BURK</name>
<comment type="caution">
    <text evidence="1">The sequence shown here is derived from an EMBL/GenBank/DDBJ whole genome shotgun (WGS) entry which is preliminary data.</text>
</comment>
<proteinExistence type="predicted"/>
<sequence>MTLFSPNLRVTLFHSLIAMKATQFPEIRVKAVMRLSEWITSELGKKIIADF</sequence>
<gene>
    <name evidence="1" type="ORF">ACFFJH_06310</name>
</gene>
<protein>
    <submittedName>
        <fullName evidence="1">Uncharacterized protein</fullName>
    </submittedName>
</protein>
<keyword evidence="2" id="KW-1185">Reference proteome</keyword>